<feature type="region of interest" description="Disordered" evidence="1">
    <location>
        <begin position="1"/>
        <end position="185"/>
    </location>
</feature>
<sequence length="272" mass="28495">MPTSSSPRLADRRPGPASSSSALQPRRASRSDGPGLRVPPPPSSSPGPADLTARACEFLLRPPAPPGQPGPASSSSALQLRRASRSDGPGPRVPPPPSSSPGPARACELLLRPPAPPGQPIDSPGPQAPPPPSSSPGPARACELLLRPPAPPGQPIRRPGPTSSFDLLLPWTSRPASSSLRRGRESYQGIKSPALQQLLAQPISSRLEASHRLLDPWISLAPLDPQRSPGISSFLRSLKISRDLQHPLGLPPLDSPDLQISRSPDLQISSIL</sequence>
<comment type="caution">
    <text evidence="2">The sequence shown here is derived from an EMBL/GenBank/DDBJ whole genome shotgun (WGS) entry which is preliminary data.</text>
</comment>
<dbReference type="AlphaFoldDB" id="A0A4U6XLL6"/>
<protein>
    <submittedName>
        <fullName evidence="2">Uncharacterized protein</fullName>
    </submittedName>
</protein>
<proteinExistence type="predicted"/>
<feature type="compositionally biased region" description="Polar residues" evidence="1">
    <location>
        <begin position="260"/>
        <end position="272"/>
    </location>
</feature>
<dbReference type="Proteomes" id="UP000310108">
    <property type="component" value="Unassembled WGS sequence"/>
</dbReference>
<feature type="compositionally biased region" description="Pro residues" evidence="1">
    <location>
        <begin position="91"/>
        <end position="100"/>
    </location>
</feature>
<reference evidence="2 3" key="1">
    <citation type="journal article" date="2019" name="PLoS ONE">
        <title>Comparative genome analysis indicates high evolutionary potential of pathogenicity genes in Colletotrichum tanaceti.</title>
        <authorList>
            <person name="Lelwala R.V."/>
            <person name="Korhonen P.K."/>
            <person name="Young N.D."/>
            <person name="Scott J.B."/>
            <person name="Ades P.A."/>
            <person name="Gasser R.B."/>
            <person name="Taylor P.W.J."/>
        </authorList>
    </citation>
    <scope>NUCLEOTIDE SEQUENCE [LARGE SCALE GENOMIC DNA]</scope>
    <source>
        <strain evidence="2">BRIP57314</strain>
    </source>
</reference>
<evidence type="ECO:0000256" key="1">
    <source>
        <dbReference type="SAM" id="MobiDB-lite"/>
    </source>
</evidence>
<feature type="compositionally biased region" description="Pro residues" evidence="1">
    <location>
        <begin position="126"/>
        <end position="135"/>
    </location>
</feature>
<evidence type="ECO:0000313" key="2">
    <source>
        <dbReference type="EMBL" id="TKW56522.1"/>
    </source>
</evidence>
<evidence type="ECO:0000313" key="3">
    <source>
        <dbReference type="Proteomes" id="UP000310108"/>
    </source>
</evidence>
<feature type="compositionally biased region" description="Low complexity" evidence="1">
    <location>
        <begin position="70"/>
        <end position="90"/>
    </location>
</feature>
<dbReference type="EMBL" id="PJEX01000065">
    <property type="protein sequence ID" value="TKW56522.1"/>
    <property type="molecule type" value="Genomic_DNA"/>
</dbReference>
<feature type="compositionally biased region" description="Low complexity" evidence="1">
    <location>
        <begin position="136"/>
        <end position="147"/>
    </location>
</feature>
<accession>A0A4U6XLL6</accession>
<feature type="region of interest" description="Disordered" evidence="1">
    <location>
        <begin position="251"/>
        <end position="272"/>
    </location>
</feature>
<keyword evidence="3" id="KW-1185">Reference proteome</keyword>
<organism evidence="2 3">
    <name type="scientific">Colletotrichum tanaceti</name>
    <dbReference type="NCBI Taxonomy" id="1306861"/>
    <lineage>
        <taxon>Eukaryota</taxon>
        <taxon>Fungi</taxon>
        <taxon>Dikarya</taxon>
        <taxon>Ascomycota</taxon>
        <taxon>Pezizomycotina</taxon>
        <taxon>Sordariomycetes</taxon>
        <taxon>Hypocreomycetidae</taxon>
        <taxon>Glomerellales</taxon>
        <taxon>Glomerellaceae</taxon>
        <taxon>Colletotrichum</taxon>
        <taxon>Colletotrichum destructivum species complex</taxon>
    </lineage>
</organism>
<name>A0A4U6XLL6_9PEZI</name>
<gene>
    <name evidence="2" type="ORF">CTA1_10614</name>
</gene>